<evidence type="ECO:0000256" key="2">
    <source>
        <dbReference type="ARBA" id="ARBA00007832"/>
    </source>
</evidence>
<evidence type="ECO:0000313" key="5">
    <source>
        <dbReference type="EMBL" id="SDH83669.1"/>
    </source>
</evidence>
<feature type="domain" description="Aerobactin siderophore biosynthesis IucA/IucC-like C-terminal" evidence="4">
    <location>
        <begin position="414"/>
        <end position="574"/>
    </location>
</feature>
<evidence type="ECO:0000313" key="6">
    <source>
        <dbReference type="Proteomes" id="UP000199163"/>
    </source>
</evidence>
<reference evidence="6" key="1">
    <citation type="submission" date="2016-10" db="EMBL/GenBank/DDBJ databases">
        <authorList>
            <person name="Varghese N."/>
            <person name="Submissions S."/>
        </authorList>
    </citation>
    <scope>NUCLEOTIDE SEQUENCE [LARGE SCALE GENOMIC DNA]</scope>
    <source>
        <strain evidence="6">DSM 21632</strain>
    </source>
</reference>
<dbReference type="AlphaFoldDB" id="A0A1G8FNK7"/>
<protein>
    <submittedName>
        <fullName evidence="5">Siderophore synthetase component</fullName>
    </submittedName>
</protein>
<dbReference type="InterPro" id="IPR022770">
    <property type="entry name" value="IucA/IucC-like_C"/>
</dbReference>
<dbReference type="Gene3D" id="6.10.250.3370">
    <property type="match status" value="1"/>
</dbReference>
<dbReference type="Gene3D" id="3.30.310.280">
    <property type="match status" value="1"/>
</dbReference>
<evidence type="ECO:0000259" key="4">
    <source>
        <dbReference type="Pfam" id="PF06276"/>
    </source>
</evidence>
<dbReference type="Proteomes" id="UP000199163">
    <property type="component" value="Unassembled WGS sequence"/>
</dbReference>
<dbReference type="EMBL" id="FNDK01000012">
    <property type="protein sequence ID" value="SDH83669.1"/>
    <property type="molecule type" value="Genomic_DNA"/>
</dbReference>
<name>A0A1G8FNK7_9BACI</name>
<accession>A0A1G8FNK7</accession>
<proteinExistence type="inferred from homology"/>
<evidence type="ECO:0000259" key="3">
    <source>
        <dbReference type="Pfam" id="PF04183"/>
    </source>
</evidence>
<organism evidence="5 6">
    <name type="scientific">Alteribacillus persepolensis</name>
    <dbReference type="NCBI Taxonomy" id="568899"/>
    <lineage>
        <taxon>Bacteria</taxon>
        <taxon>Bacillati</taxon>
        <taxon>Bacillota</taxon>
        <taxon>Bacilli</taxon>
        <taxon>Bacillales</taxon>
        <taxon>Bacillaceae</taxon>
        <taxon>Alteribacillus</taxon>
    </lineage>
</organism>
<dbReference type="Gene3D" id="1.10.510.40">
    <property type="match status" value="1"/>
</dbReference>
<dbReference type="RefSeq" id="WP_245705244.1">
    <property type="nucleotide sequence ID" value="NZ_FNDK01000012.1"/>
</dbReference>
<comment type="pathway">
    <text evidence="1">Siderophore biosynthesis.</text>
</comment>
<feature type="domain" description="Aerobactin siderophore biosynthesis IucA/IucC N-terminal" evidence="3">
    <location>
        <begin position="142"/>
        <end position="391"/>
    </location>
</feature>
<dbReference type="STRING" id="568899.SAMN05192534_112111"/>
<sequence>MKHTAEIAQSLTSEAWETANQRLVAKMMQEFIYEDMIQPEEVTKNGKQIEFELVLSPNIFYRFRAEKRLFDSYTVYSNSIVKKVSNQRESVSAREFLLELQPVLAMDSVTVGHLLKEYEQTLLADCHFLKNERTVRQVEKMDYMDLEGEMTGHPWITYNKGRLGFNYSDYLQFAPEQKKPVSLYWIAVHKDIAQGQHLENMNFSFVKEEMGEALWNEACRTLACQTNRDVNQFYFLPVHPWQWENVIIQRFAEEIADKSIIPLGKGEDEYLPQQSIRTFVNKTDQKKYHVKLPISILNTLVYRGLPGERTVIAPRVTNFIKTIWENDHYLKNTCRLHLLGEEASVHVTHPAYDKVEGIPYQYKEMLGVIWRESIYNVVAGNEQPITLAALLYEDQNGDTLTEHWIQQSGLSAAEWVKQLHAAILPPLLHYLYQYGIVFSPHGQNTVLVLENGQPKRLVMKDFVDDVNISDQPLPELQGIDSNVKNVLRSEPPEGLTQFIFTGLFICHYRYLADLLARKGLVTEKDFWFYVRKEILHYQEQFPELADRFELFDLFKPKMSKLCLNRNRMLAEGYGDRNDRPHASEYGKVTNALAFLHNE</sequence>
<keyword evidence="6" id="KW-1185">Reference proteome</keyword>
<dbReference type="Pfam" id="PF04183">
    <property type="entry name" value="IucA_IucC"/>
    <property type="match status" value="1"/>
</dbReference>
<dbReference type="Pfam" id="PF06276">
    <property type="entry name" value="FhuF"/>
    <property type="match status" value="1"/>
</dbReference>
<dbReference type="GO" id="GO:0016881">
    <property type="term" value="F:acid-amino acid ligase activity"/>
    <property type="evidence" value="ECO:0007669"/>
    <property type="project" value="UniProtKB-ARBA"/>
</dbReference>
<dbReference type="PANTHER" id="PTHR34384">
    <property type="entry name" value="L-2,3-DIAMINOPROPANOATE--CITRATE LIGASE"/>
    <property type="match status" value="1"/>
</dbReference>
<dbReference type="GO" id="GO:0019290">
    <property type="term" value="P:siderophore biosynthetic process"/>
    <property type="evidence" value="ECO:0007669"/>
    <property type="project" value="InterPro"/>
</dbReference>
<comment type="similarity">
    <text evidence="2">Belongs to the IucA/IucC family.</text>
</comment>
<evidence type="ECO:0000256" key="1">
    <source>
        <dbReference type="ARBA" id="ARBA00004924"/>
    </source>
</evidence>
<gene>
    <name evidence="5" type="ORF">SAMN05192534_112111</name>
</gene>
<dbReference type="InterPro" id="IPR007310">
    <property type="entry name" value="Aerobactin_biosyn_IucA/IucC_N"/>
</dbReference>
<dbReference type="InterPro" id="IPR037455">
    <property type="entry name" value="LucA/IucC-like"/>
</dbReference>
<dbReference type="PANTHER" id="PTHR34384:SF6">
    <property type="entry name" value="STAPHYLOFERRIN B SYNTHASE"/>
    <property type="match status" value="1"/>
</dbReference>